<keyword evidence="3" id="KW-1185">Reference proteome</keyword>
<dbReference type="InterPro" id="IPR014830">
    <property type="entry name" value="Glycolipid_transfer_prot_dom"/>
</dbReference>
<dbReference type="Pfam" id="PF08718">
    <property type="entry name" value="GLTP"/>
    <property type="match status" value="1"/>
</dbReference>
<accession>A0AAD3RY33</accession>
<dbReference type="EMBL" id="BSYO01000002">
    <property type="protein sequence ID" value="GMH01039.1"/>
    <property type="molecule type" value="Genomic_DNA"/>
</dbReference>
<dbReference type="Gene3D" id="1.10.3520.10">
    <property type="entry name" value="Glycolipid transfer protein"/>
    <property type="match status" value="1"/>
</dbReference>
<protein>
    <recommendedName>
        <fullName evidence="1">Glycolipid transfer protein domain-containing protein</fullName>
    </recommendedName>
</protein>
<feature type="domain" description="Glycolipid transfer protein" evidence="1">
    <location>
        <begin position="39"/>
        <end position="180"/>
    </location>
</feature>
<gene>
    <name evidence="2" type="ORF">Nepgr_002878</name>
</gene>
<dbReference type="GO" id="GO:1902387">
    <property type="term" value="F:ceramide 1-phosphate binding"/>
    <property type="evidence" value="ECO:0007669"/>
    <property type="project" value="TreeGrafter"/>
</dbReference>
<organism evidence="2 3">
    <name type="scientific">Nepenthes gracilis</name>
    <name type="common">Slender pitcher plant</name>
    <dbReference type="NCBI Taxonomy" id="150966"/>
    <lineage>
        <taxon>Eukaryota</taxon>
        <taxon>Viridiplantae</taxon>
        <taxon>Streptophyta</taxon>
        <taxon>Embryophyta</taxon>
        <taxon>Tracheophyta</taxon>
        <taxon>Spermatophyta</taxon>
        <taxon>Magnoliopsida</taxon>
        <taxon>eudicotyledons</taxon>
        <taxon>Gunneridae</taxon>
        <taxon>Pentapetalae</taxon>
        <taxon>Caryophyllales</taxon>
        <taxon>Nepenthaceae</taxon>
        <taxon>Nepenthes</taxon>
    </lineage>
</organism>
<dbReference type="GO" id="GO:0016020">
    <property type="term" value="C:membrane"/>
    <property type="evidence" value="ECO:0007669"/>
    <property type="project" value="TreeGrafter"/>
</dbReference>
<name>A0AAD3RY33_NEPGR</name>
<dbReference type="SUPFAM" id="SSF110004">
    <property type="entry name" value="Glycolipid transfer protein, GLTP"/>
    <property type="match status" value="1"/>
</dbReference>
<evidence type="ECO:0000313" key="2">
    <source>
        <dbReference type="EMBL" id="GMH01039.1"/>
    </source>
</evidence>
<reference evidence="2" key="1">
    <citation type="submission" date="2023-05" db="EMBL/GenBank/DDBJ databases">
        <title>Nepenthes gracilis genome sequencing.</title>
        <authorList>
            <person name="Fukushima K."/>
        </authorList>
    </citation>
    <scope>NUCLEOTIDE SEQUENCE</scope>
    <source>
        <strain evidence="2">SING2019-196</strain>
    </source>
</reference>
<comment type="caution">
    <text evidence="2">The sequence shown here is derived from an EMBL/GenBank/DDBJ whole genome shotgun (WGS) entry which is preliminary data.</text>
</comment>
<dbReference type="Proteomes" id="UP001279734">
    <property type="component" value="Unassembled WGS sequence"/>
</dbReference>
<proteinExistence type="predicted"/>
<dbReference type="PANTHER" id="PTHR10219:SF34">
    <property type="entry name" value="GLYCOLIPID TRANSFER PROTEIN 3"/>
    <property type="match status" value="1"/>
</dbReference>
<sequence length="222" mass="25063">MKRRRESEKKSEIRSTIEELSMAVKLKPAAVADRQASHIPTGPFLSVCNFILQLLDKIGPTMTVLRNDIFQNIQRLETLCESDPATYSNSVEMLKKEAVEGNARKVDSCSRALVWLTRSLDLLAILLQKLASDGVESMEEMVEDSYNKTMKPWHGWISATAYRVALKLLPDKQTLMDLLMAKGQNLDSLKDEIKTLISLLVPFLEDAHSILRSYGLDRLKSP</sequence>
<dbReference type="InterPro" id="IPR036497">
    <property type="entry name" value="GLTP_sf"/>
</dbReference>
<dbReference type="PANTHER" id="PTHR10219">
    <property type="entry name" value="GLYCOLIPID TRANSFER PROTEIN-RELATED"/>
    <property type="match status" value="1"/>
</dbReference>
<dbReference type="AlphaFoldDB" id="A0AAD3RY33"/>
<dbReference type="GO" id="GO:0005829">
    <property type="term" value="C:cytosol"/>
    <property type="evidence" value="ECO:0007669"/>
    <property type="project" value="TreeGrafter"/>
</dbReference>
<dbReference type="GO" id="GO:1902388">
    <property type="term" value="F:ceramide 1-phosphate transfer activity"/>
    <property type="evidence" value="ECO:0007669"/>
    <property type="project" value="TreeGrafter"/>
</dbReference>
<evidence type="ECO:0000313" key="3">
    <source>
        <dbReference type="Proteomes" id="UP001279734"/>
    </source>
</evidence>
<evidence type="ECO:0000259" key="1">
    <source>
        <dbReference type="Pfam" id="PF08718"/>
    </source>
</evidence>